<gene>
    <name evidence="1" type="ORF">ACFQDH_15070</name>
</gene>
<dbReference type="EMBL" id="JBHSWH010000001">
    <property type="protein sequence ID" value="MFC6706539.1"/>
    <property type="molecule type" value="Genomic_DNA"/>
</dbReference>
<sequence>MNNTAEAHGPTSTPVSVSDLTLGDVGLDLMHIIDGSDAHVDGIGASADMHPAFDPAGAIHGESGLLVTFTDAHGRNRIAEVSIIARWREDDCWHLHTQAGELGRECRDCGTVVEASVAGVVLSSSV</sequence>
<dbReference type="Proteomes" id="UP001596298">
    <property type="component" value="Unassembled WGS sequence"/>
</dbReference>
<protein>
    <recommendedName>
        <fullName evidence="3">CHRD domain-containing protein</fullName>
    </recommendedName>
</protein>
<proteinExistence type="predicted"/>
<accession>A0ABW2AHY1</accession>
<reference evidence="2" key="1">
    <citation type="journal article" date="2019" name="Int. J. Syst. Evol. Microbiol.">
        <title>The Global Catalogue of Microorganisms (GCM) 10K type strain sequencing project: providing services to taxonomists for standard genome sequencing and annotation.</title>
        <authorList>
            <consortium name="The Broad Institute Genomics Platform"/>
            <consortium name="The Broad Institute Genome Sequencing Center for Infectious Disease"/>
            <person name="Wu L."/>
            <person name="Ma J."/>
        </authorList>
    </citation>
    <scope>NUCLEOTIDE SEQUENCE [LARGE SCALE GENOMIC DNA]</scope>
    <source>
        <strain evidence="2">CCUG 58127</strain>
    </source>
</reference>
<organism evidence="1 2">
    <name type="scientific">Flexivirga alba</name>
    <dbReference type="NCBI Taxonomy" id="702742"/>
    <lineage>
        <taxon>Bacteria</taxon>
        <taxon>Bacillati</taxon>
        <taxon>Actinomycetota</taxon>
        <taxon>Actinomycetes</taxon>
        <taxon>Micrococcales</taxon>
        <taxon>Dermacoccaceae</taxon>
        <taxon>Flexivirga</taxon>
    </lineage>
</organism>
<comment type="caution">
    <text evidence="1">The sequence shown here is derived from an EMBL/GenBank/DDBJ whole genome shotgun (WGS) entry which is preliminary data.</text>
</comment>
<evidence type="ECO:0000313" key="1">
    <source>
        <dbReference type="EMBL" id="MFC6706539.1"/>
    </source>
</evidence>
<evidence type="ECO:0000313" key="2">
    <source>
        <dbReference type="Proteomes" id="UP001596298"/>
    </source>
</evidence>
<dbReference type="RefSeq" id="WP_382403195.1">
    <property type="nucleotide sequence ID" value="NZ_JBHSWH010000001.1"/>
</dbReference>
<keyword evidence="2" id="KW-1185">Reference proteome</keyword>
<evidence type="ECO:0008006" key="3">
    <source>
        <dbReference type="Google" id="ProtNLM"/>
    </source>
</evidence>
<name>A0ABW2AHY1_9MICO</name>